<reference evidence="3" key="1">
    <citation type="journal article" date="2019" name="Int. J. Syst. Evol. Microbiol.">
        <title>The Global Catalogue of Microorganisms (GCM) 10K type strain sequencing project: providing services to taxonomists for standard genome sequencing and annotation.</title>
        <authorList>
            <consortium name="The Broad Institute Genomics Platform"/>
            <consortium name="The Broad Institute Genome Sequencing Center for Infectious Disease"/>
            <person name="Wu L."/>
            <person name="Ma J."/>
        </authorList>
    </citation>
    <scope>NUCLEOTIDE SEQUENCE [LARGE SCALE GENOMIC DNA]</scope>
    <source>
        <strain evidence="3">JCM 16702</strain>
    </source>
</reference>
<evidence type="ECO:0000313" key="2">
    <source>
        <dbReference type="EMBL" id="GAA4093282.1"/>
    </source>
</evidence>
<evidence type="ECO:0000256" key="1">
    <source>
        <dbReference type="SAM" id="MobiDB-lite"/>
    </source>
</evidence>
<comment type="caution">
    <text evidence="2">The sequence shown here is derived from an EMBL/GenBank/DDBJ whole genome shotgun (WGS) entry which is preliminary data.</text>
</comment>
<accession>A0ABP7WPB1</accession>
<feature type="region of interest" description="Disordered" evidence="1">
    <location>
        <begin position="1"/>
        <end position="29"/>
    </location>
</feature>
<proteinExistence type="predicted"/>
<gene>
    <name evidence="2" type="ORF">GCM10022214_64060</name>
</gene>
<evidence type="ECO:0000313" key="3">
    <source>
        <dbReference type="Proteomes" id="UP001500683"/>
    </source>
</evidence>
<keyword evidence="3" id="KW-1185">Reference proteome</keyword>
<sequence>MASALGAPMVGREVSPYSGGSSWAVSPRSRRKSSITPIAHLALPLAAVRLPDHLDTRIVIKSLQYVIMGPPCAQLPESEPG</sequence>
<protein>
    <submittedName>
        <fullName evidence="2">Uncharacterized protein</fullName>
    </submittedName>
</protein>
<dbReference type="EMBL" id="BAAAZG010000048">
    <property type="protein sequence ID" value="GAA4093282.1"/>
    <property type="molecule type" value="Genomic_DNA"/>
</dbReference>
<dbReference type="Proteomes" id="UP001500683">
    <property type="component" value="Unassembled WGS sequence"/>
</dbReference>
<name>A0ABP7WPB1_9ACTN</name>
<organism evidence="2 3">
    <name type="scientific">Actinomadura miaoliensis</name>
    <dbReference type="NCBI Taxonomy" id="430685"/>
    <lineage>
        <taxon>Bacteria</taxon>
        <taxon>Bacillati</taxon>
        <taxon>Actinomycetota</taxon>
        <taxon>Actinomycetes</taxon>
        <taxon>Streptosporangiales</taxon>
        <taxon>Thermomonosporaceae</taxon>
        <taxon>Actinomadura</taxon>
    </lineage>
</organism>